<proteinExistence type="predicted"/>
<accession>A0ABU9VUD3</accession>
<feature type="domain" description="AAA" evidence="1">
    <location>
        <begin position="20"/>
        <end position="143"/>
    </location>
</feature>
<comment type="caution">
    <text evidence="3">The sequence shown here is derived from an EMBL/GenBank/DDBJ whole genome shotgun (WGS) entry which is preliminary data.</text>
</comment>
<dbReference type="Pfam" id="PF13173">
    <property type="entry name" value="AAA_14"/>
    <property type="match status" value="1"/>
</dbReference>
<protein>
    <submittedName>
        <fullName evidence="3">ATP-binding protein</fullName>
    </submittedName>
</protein>
<keyword evidence="3" id="KW-0067">ATP-binding</keyword>
<dbReference type="InterPro" id="IPR027417">
    <property type="entry name" value="P-loop_NTPase"/>
</dbReference>
<evidence type="ECO:0000259" key="2">
    <source>
        <dbReference type="Pfam" id="PF13635"/>
    </source>
</evidence>
<organism evidence="3 4">
    <name type="scientific">Anoxynatronum sibiricum</name>
    <dbReference type="NCBI Taxonomy" id="210623"/>
    <lineage>
        <taxon>Bacteria</taxon>
        <taxon>Bacillati</taxon>
        <taxon>Bacillota</taxon>
        <taxon>Clostridia</taxon>
        <taxon>Eubacteriales</taxon>
        <taxon>Clostridiaceae</taxon>
        <taxon>Anoxynatronum</taxon>
    </lineage>
</organism>
<dbReference type="RefSeq" id="WP_343186084.1">
    <property type="nucleotide sequence ID" value="NZ_JBCITM010000009.1"/>
</dbReference>
<dbReference type="GO" id="GO:0005524">
    <property type="term" value="F:ATP binding"/>
    <property type="evidence" value="ECO:0007669"/>
    <property type="project" value="UniProtKB-KW"/>
</dbReference>
<feature type="domain" description="DUF4143" evidence="2">
    <location>
        <begin position="205"/>
        <end position="364"/>
    </location>
</feature>
<dbReference type="InterPro" id="IPR041682">
    <property type="entry name" value="AAA_14"/>
</dbReference>
<dbReference type="PANTHER" id="PTHR43566">
    <property type="entry name" value="CONSERVED PROTEIN"/>
    <property type="match status" value="1"/>
</dbReference>
<keyword evidence="4" id="KW-1185">Reference proteome</keyword>
<gene>
    <name evidence="3" type="ORF">AAIG11_09745</name>
</gene>
<evidence type="ECO:0000259" key="1">
    <source>
        <dbReference type="Pfam" id="PF13173"/>
    </source>
</evidence>
<dbReference type="Pfam" id="PF13635">
    <property type="entry name" value="DUF4143"/>
    <property type="match status" value="1"/>
</dbReference>
<evidence type="ECO:0000313" key="4">
    <source>
        <dbReference type="Proteomes" id="UP001407405"/>
    </source>
</evidence>
<reference evidence="3 4" key="1">
    <citation type="submission" date="2024-04" db="EMBL/GenBank/DDBJ databases">
        <title>Genome sequencing and metabolic network reconstruction of aminoacids and betaine degradation by Anoxynatronum sibiricum.</title>
        <authorList>
            <person name="Detkova E.N."/>
            <person name="Boltjanskaja Y.V."/>
            <person name="Mardanov A.V."/>
            <person name="Kevbrin V."/>
        </authorList>
    </citation>
    <scope>NUCLEOTIDE SEQUENCE [LARGE SCALE GENOMIC DNA]</scope>
    <source>
        <strain evidence="3 4">Z-7981</strain>
    </source>
</reference>
<dbReference type="Gene3D" id="3.40.50.300">
    <property type="entry name" value="P-loop containing nucleotide triphosphate hydrolases"/>
    <property type="match status" value="1"/>
</dbReference>
<sequence>MDWIKRTITAHLLNTMKAFPAVLVTGPRQVGKSSLLQKVAAEYTYVTFDNPLLLQQAKEDPELFLMNHHEPVIFDEIQYVPELFPYLKMRIDRMRFDALDSQHPPQCLFLLSGSQAYHLMENVSESLAGRLAILPLQGISFRERTQVTCSLPFVPTEAYLTVRKTENVDSSDIWTIIHGGSMPLLVSSAVDWETFYASYVATYIERDVHQIVKVTDKGDFTRFMIAVAARSGELVNYDNIAKDAGVSATTAKRWIQVLETSGLVMMLYPYHNNHLKRMIKTPKLYFMDTGLMAWLTRWVSPETIQHGAKAGQFFETWVVTEIYKSFLNAGKTGSHLYYYRDADQREIDLVLETGRVIHPIEIKMTAKPHKKMGQAFHLLAPIAQAGDLEVGDGAVINQYPQVILLDQHLRGIPAGYV</sequence>
<dbReference type="InterPro" id="IPR025420">
    <property type="entry name" value="DUF4143"/>
</dbReference>
<evidence type="ECO:0000313" key="3">
    <source>
        <dbReference type="EMBL" id="MEN1760757.1"/>
    </source>
</evidence>
<dbReference type="SUPFAM" id="SSF52540">
    <property type="entry name" value="P-loop containing nucleoside triphosphate hydrolases"/>
    <property type="match status" value="1"/>
</dbReference>
<dbReference type="EMBL" id="JBCITM010000009">
    <property type="protein sequence ID" value="MEN1760757.1"/>
    <property type="molecule type" value="Genomic_DNA"/>
</dbReference>
<dbReference type="PANTHER" id="PTHR43566:SF2">
    <property type="entry name" value="DUF4143 DOMAIN-CONTAINING PROTEIN"/>
    <property type="match status" value="1"/>
</dbReference>
<keyword evidence="3" id="KW-0547">Nucleotide-binding</keyword>
<dbReference type="Proteomes" id="UP001407405">
    <property type="component" value="Unassembled WGS sequence"/>
</dbReference>
<name>A0ABU9VUD3_9CLOT</name>